<dbReference type="InterPro" id="IPR008753">
    <property type="entry name" value="Peptidase_M13_N"/>
</dbReference>
<evidence type="ECO:0000256" key="3">
    <source>
        <dbReference type="ARBA" id="ARBA00022670"/>
    </source>
</evidence>
<dbReference type="PANTHER" id="PTHR11733:SF167">
    <property type="entry name" value="FI17812P1-RELATED"/>
    <property type="match status" value="1"/>
</dbReference>
<evidence type="ECO:0000256" key="2">
    <source>
        <dbReference type="ARBA" id="ARBA00007357"/>
    </source>
</evidence>
<evidence type="ECO:0000256" key="7">
    <source>
        <dbReference type="ARBA" id="ARBA00023049"/>
    </source>
</evidence>
<dbReference type="Pfam" id="PF01431">
    <property type="entry name" value="Peptidase_M13"/>
    <property type="match status" value="1"/>
</dbReference>
<evidence type="ECO:0000256" key="4">
    <source>
        <dbReference type="ARBA" id="ARBA00022723"/>
    </source>
</evidence>
<evidence type="ECO:0000259" key="10">
    <source>
        <dbReference type="Pfam" id="PF05649"/>
    </source>
</evidence>
<dbReference type="OrthoDB" id="9775677at2"/>
<dbReference type="Gene3D" id="1.10.1380.10">
    <property type="entry name" value="Neutral endopeptidase , domain2"/>
    <property type="match status" value="1"/>
</dbReference>
<dbReference type="SUPFAM" id="SSF55486">
    <property type="entry name" value="Metalloproteases ('zincins'), catalytic domain"/>
    <property type="match status" value="1"/>
</dbReference>
<dbReference type="GO" id="GO:0005886">
    <property type="term" value="C:plasma membrane"/>
    <property type="evidence" value="ECO:0007669"/>
    <property type="project" value="TreeGrafter"/>
</dbReference>
<keyword evidence="8" id="KW-0732">Signal</keyword>
<dbReference type="GO" id="GO:0016485">
    <property type="term" value="P:protein processing"/>
    <property type="evidence" value="ECO:0007669"/>
    <property type="project" value="TreeGrafter"/>
</dbReference>
<evidence type="ECO:0000313" key="11">
    <source>
        <dbReference type="EMBL" id="SEF46815.1"/>
    </source>
</evidence>
<feature type="domain" description="Peptidase M13 N-terminal" evidence="10">
    <location>
        <begin position="65"/>
        <end position="450"/>
    </location>
</feature>
<feature type="domain" description="Peptidase M13 C-terminal" evidence="9">
    <location>
        <begin position="502"/>
        <end position="710"/>
    </location>
</feature>
<dbReference type="AlphaFoldDB" id="A0A1H5S8I9"/>
<dbReference type="GO" id="GO:0004222">
    <property type="term" value="F:metalloendopeptidase activity"/>
    <property type="evidence" value="ECO:0007669"/>
    <property type="project" value="InterPro"/>
</dbReference>
<evidence type="ECO:0000256" key="8">
    <source>
        <dbReference type="SAM" id="SignalP"/>
    </source>
</evidence>
<keyword evidence="6" id="KW-0862">Zinc</keyword>
<dbReference type="Pfam" id="PF05649">
    <property type="entry name" value="Peptidase_M13_N"/>
    <property type="match status" value="1"/>
</dbReference>
<dbReference type="Gene3D" id="3.40.390.10">
    <property type="entry name" value="Collagenase (Catalytic Domain)"/>
    <property type="match status" value="1"/>
</dbReference>
<accession>A0A1H5S8I9</accession>
<keyword evidence="5" id="KW-0378">Hydrolase</keyword>
<name>A0A1H5S8I9_9BACT</name>
<dbReference type="Proteomes" id="UP000236728">
    <property type="component" value="Unassembled WGS sequence"/>
</dbReference>
<comment type="cofactor">
    <cofactor evidence="1">
        <name>Zn(2+)</name>
        <dbReference type="ChEBI" id="CHEBI:29105"/>
    </cofactor>
</comment>
<protein>
    <submittedName>
        <fullName evidence="11">Endothelin-converting enzyme/putative endopeptidase</fullName>
    </submittedName>
</protein>
<dbReference type="CDD" id="cd08662">
    <property type="entry name" value="M13"/>
    <property type="match status" value="1"/>
</dbReference>
<dbReference type="PRINTS" id="PR00786">
    <property type="entry name" value="NEPRILYSIN"/>
</dbReference>
<dbReference type="InterPro" id="IPR024079">
    <property type="entry name" value="MetalloPept_cat_dom_sf"/>
</dbReference>
<evidence type="ECO:0000256" key="6">
    <source>
        <dbReference type="ARBA" id="ARBA00022833"/>
    </source>
</evidence>
<evidence type="ECO:0000256" key="5">
    <source>
        <dbReference type="ARBA" id="ARBA00022801"/>
    </source>
</evidence>
<keyword evidence="12" id="KW-1185">Reference proteome</keyword>
<evidence type="ECO:0000259" key="9">
    <source>
        <dbReference type="Pfam" id="PF01431"/>
    </source>
</evidence>
<evidence type="ECO:0000256" key="1">
    <source>
        <dbReference type="ARBA" id="ARBA00001947"/>
    </source>
</evidence>
<gene>
    <name evidence="11" type="ORF">SAMN05421819_0109</name>
</gene>
<keyword evidence="4" id="KW-0479">Metal-binding</keyword>
<feature type="chain" id="PRO_5009283755" evidence="8">
    <location>
        <begin position="32"/>
        <end position="711"/>
    </location>
</feature>
<proteinExistence type="inferred from homology"/>
<feature type="signal peptide" evidence="8">
    <location>
        <begin position="1"/>
        <end position="31"/>
    </location>
</feature>
<sequence length="711" mass="77732">MIAVRRSGPFALLGLAAGVVLAPLATRPAVAQSPAPKIHDEAAPPTHYVPGASFDTSAIDPTADPCQDFYKFACGKFAANHPIPADQSGVDQFYVLYNVNNQELSGILDKFKEPSPNRTASEQKIGDYYAACLNTKLIDEKGLAPIQPLLAEIDRSGKTGLAYLTGELQRIGVNAFFGFGQQQDFKDATKQVATFDQGGLGLPERDYYTRTGDKDKQIRDQYVDHIAKMLVLAGVTPEKAATDAKNILTFETKLAVASMTNTERRDPVAVYHPQTLAEFESSVAPMNVKPFFEAIHAPSALPGPLGPNSIINANPKFFPAAIAAVMQADTETLHAYLKYQVLTTFAGQLPHAIDAENFHFYGTVLNGQPEQRSRDKRCAQMVDNSLGEALGQVYVSQYFAGDSKPKTLEMVHDIEAAMDKDIDTLEWMSPATRVKAKDKLHAVADKIGYPDHWRDYSKLAVSPTDALGNTEHGTAFENDRQLDKIGKPVDKLEWGMTPPTVNAYYNPSMNDINFPAGILQPVFFDPRADLAVNYGHAGAVIGHELTHGFDDQGAQFDGAGNLQDWWTADDKKNFETRTGCLVNEYGAFTAVGEGKDAVKVNGKLTLGENTADNGGLLLAYMAYLARAQKQGIDITKKIDGYTGPQRFYIAFAQNWCENPRPEQVRAQVLTDPHSPDHFRANGAIVNQPAFGTAFGCKKNSPMTPDKNCRVW</sequence>
<dbReference type="GO" id="GO:0046872">
    <property type="term" value="F:metal ion binding"/>
    <property type="evidence" value="ECO:0007669"/>
    <property type="project" value="UniProtKB-KW"/>
</dbReference>
<evidence type="ECO:0000313" key="12">
    <source>
        <dbReference type="Proteomes" id="UP000236728"/>
    </source>
</evidence>
<dbReference type="InterPro" id="IPR018497">
    <property type="entry name" value="Peptidase_M13_C"/>
</dbReference>
<dbReference type="InterPro" id="IPR042089">
    <property type="entry name" value="Peptidase_M13_dom_2"/>
</dbReference>
<organism evidence="11 12">
    <name type="scientific">Bryocella elongata</name>
    <dbReference type="NCBI Taxonomy" id="863522"/>
    <lineage>
        <taxon>Bacteria</taxon>
        <taxon>Pseudomonadati</taxon>
        <taxon>Acidobacteriota</taxon>
        <taxon>Terriglobia</taxon>
        <taxon>Terriglobales</taxon>
        <taxon>Acidobacteriaceae</taxon>
        <taxon>Bryocella</taxon>
    </lineage>
</organism>
<dbReference type="InterPro" id="IPR000718">
    <property type="entry name" value="Peptidase_M13"/>
</dbReference>
<dbReference type="PROSITE" id="PS51885">
    <property type="entry name" value="NEPRILYSIN"/>
    <property type="match status" value="1"/>
</dbReference>
<reference evidence="11 12" key="1">
    <citation type="submission" date="2016-10" db="EMBL/GenBank/DDBJ databases">
        <authorList>
            <person name="de Groot N.N."/>
        </authorList>
    </citation>
    <scope>NUCLEOTIDE SEQUENCE [LARGE SCALE GENOMIC DNA]</scope>
    <source>
        <strain evidence="11 12">DSM 22489</strain>
    </source>
</reference>
<dbReference type="RefSeq" id="WP_103931095.1">
    <property type="nucleotide sequence ID" value="NZ_FNVA01000001.1"/>
</dbReference>
<dbReference type="EMBL" id="FNVA01000001">
    <property type="protein sequence ID" value="SEF46815.1"/>
    <property type="molecule type" value="Genomic_DNA"/>
</dbReference>
<keyword evidence="3" id="KW-0645">Protease</keyword>
<dbReference type="PANTHER" id="PTHR11733">
    <property type="entry name" value="ZINC METALLOPROTEASE FAMILY M13 NEPRILYSIN-RELATED"/>
    <property type="match status" value="1"/>
</dbReference>
<comment type="similarity">
    <text evidence="2">Belongs to the peptidase M13 family.</text>
</comment>
<keyword evidence="7" id="KW-0482">Metalloprotease</keyword>